<organism evidence="1 2">
    <name type="scientific">Cognatiyoonia sediminum</name>
    <dbReference type="NCBI Taxonomy" id="1508389"/>
    <lineage>
        <taxon>Bacteria</taxon>
        <taxon>Pseudomonadati</taxon>
        <taxon>Pseudomonadota</taxon>
        <taxon>Alphaproteobacteria</taxon>
        <taxon>Rhodobacterales</taxon>
        <taxon>Paracoccaceae</taxon>
        <taxon>Cognatiyoonia</taxon>
    </lineage>
</organism>
<evidence type="ECO:0000313" key="2">
    <source>
        <dbReference type="Proteomes" id="UP000184074"/>
    </source>
</evidence>
<keyword evidence="2" id="KW-1185">Reference proteome</keyword>
<dbReference type="RefSeq" id="WP_072901846.1">
    <property type="nucleotide sequence ID" value="NZ_FQXB01000004.1"/>
</dbReference>
<evidence type="ECO:0000313" key="1">
    <source>
        <dbReference type="EMBL" id="SHH27450.1"/>
    </source>
</evidence>
<dbReference type="STRING" id="1508389.SAMN05444003_2670"/>
<dbReference type="EMBL" id="FQXB01000004">
    <property type="protein sequence ID" value="SHH27450.1"/>
    <property type="molecule type" value="Genomic_DNA"/>
</dbReference>
<proteinExistence type="predicted"/>
<gene>
    <name evidence="1" type="ORF">SAMN05444003_2670</name>
</gene>
<protein>
    <recommendedName>
        <fullName evidence="3">Sulfotransferase family protein</fullName>
    </recommendedName>
</protein>
<dbReference type="OrthoDB" id="8481769at2"/>
<evidence type="ECO:0008006" key="3">
    <source>
        <dbReference type="Google" id="ProtNLM"/>
    </source>
</evidence>
<name>A0A1M5RMP5_9RHOB</name>
<dbReference type="SUPFAM" id="SSF52540">
    <property type="entry name" value="P-loop containing nucleoside triphosphate hydrolases"/>
    <property type="match status" value="1"/>
</dbReference>
<dbReference type="AlphaFoldDB" id="A0A1M5RMP5"/>
<dbReference type="InterPro" id="IPR027417">
    <property type="entry name" value="P-loop_NTPase"/>
</dbReference>
<dbReference type="Proteomes" id="UP000184074">
    <property type="component" value="Unassembled WGS sequence"/>
</dbReference>
<accession>A0A1M5RMP5</accession>
<reference evidence="1 2" key="1">
    <citation type="submission" date="2016-11" db="EMBL/GenBank/DDBJ databases">
        <authorList>
            <person name="Jaros S."/>
            <person name="Januszkiewicz K."/>
            <person name="Wedrychowicz H."/>
        </authorList>
    </citation>
    <scope>NUCLEOTIDE SEQUENCE [LARGE SCALE GENOMIC DNA]</scope>
    <source>
        <strain evidence="1 2">DSM 28715</strain>
    </source>
</reference>
<sequence>MAKSPNVILHIGVHKTATTHLQMALQAARPALSAQGVAYYGPSQLRKDGQFLPERLGLPFAKVQSNVDQKAEWQAMVGDAHRVVLSEENFVGVLNRKGAQLVTPLYANAVERIAALASVTAPNGVDVFLSIRAPATFLNSAYSQILMAGGKVRPETFKAQNPLPAVDWVKYINRLTRIQSLRSLTVWPYEDYAAHFLKIVSLMVGSEPAKAVQWESEWAHRSLSARAVAELLELDQADRTPRKAKLVKSQFPVSEQFAQFDVFSGEDHAQSGVLYADQIRAIEQMPKVTLLRA</sequence>